<name>A0AAJ6AJ61_9MICC</name>
<evidence type="ECO:0000313" key="2">
    <source>
        <dbReference type="Proteomes" id="UP001224674"/>
    </source>
</evidence>
<dbReference type="EMBL" id="CP122566">
    <property type="protein sequence ID" value="WGH93199.1"/>
    <property type="molecule type" value="Genomic_DNA"/>
</dbReference>
<dbReference type="PROSITE" id="PS51257">
    <property type="entry name" value="PROKAR_LIPOPROTEIN"/>
    <property type="match status" value="1"/>
</dbReference>
<organism evidence="1 2">
    <name type="scientific">Auritidibacter ignavus</name>
    <dbReference type="NCBI Taxonomy" id="678932"/>
    <lineage>
        <taxon>Bacteria</taxon>
        <taxon>Bacillati</taxon>
        <taxon>Actinomycetota</taxon>
        <taxon>Actinomycetes</taxon>
        <taxon>Micrococcales</taxon>
        <taxon>Micrococcaceae</taxon>
        <taxon>Auritidibacter</taxon>
    </lineage>
</organism>
<dbReference type="RefSeq" id="WP_279674866.1">
    <property type="nucleotide sequence ID" value="NZ_CP122566.1"/>
</dbReference>
<protein>
    <recommendedName>
        <fullName evidence="3">ABC-type glycine betaine transport system substrate-binding domain-containing protein</fullName>
    </recommendedName>
</protein>
<accession>A0AAJ6AJ61</accession>
<dbReference type="Proteomes" id="UP001224674">
    <property type="component" value="Chromosome"/>
</dbReference>
<keyword evidence="2" id="KW-1185">Reference proteome</keyword>
<evidence type="ECO:0008006" key="3">
    <source>
        <dbReference type="Google" id="ProtNLM"/>
    </source>
</evidence>
<proteinExistence type="predicted"/>
<dbReference type="AlphaFoldDB" id="A0AAJ6AJ61"/>
<reference evidence="1 2" key="1">
    <citation type="submission" date="2023-03" db="EMBL/GenBank/DDBJ databases">
        <title>Complete genome sequences of several Auritidibacter ignavus strains isolated from ear infections.</title>
        <authorList>
            <person name="Baehr T."/>
            <person name="Baumhoegger A.M."/>
        </authorList>
    </citation>
    <scope>NUCLEOTIDE SEQUENCE [LARGE SCALE GENOMIC DNA]</scope>
    <source>
        <strain evidence="1 2">BABAE-6</strain>
    </source>
</reference>
<sequence>MPRSLRALSITLVAVMGLSACGDQKAVDPDPSVATVRVLAGPDPLDEAMAVATVEFLSTRGIAAERHGLESSSGQQLSEALEAENTLVVANSVQLVAADDPEQAMKDASGDESVDSADQIVNSTSADILSTSEATLRIQPVVTRATAAYHELESADDLHNSVDIDSAVSPATSSQSAEESSLRCEHLQMGTGALTDELVEVVAAELEPCDQGWSESPQSFAGYQQELARLQSEPDALTWLYAPDPAIADLSFRVLESHDYPEGRMLVIGDPESIQASVKEPLHELYQAVSGEELANLSRMVYQARRPAEGLDLDEASAARSWLSSAGLLEASDILDEPSAAPSTL</sequence>
<gene>
    <name evidence="1" type="ORF">QDX21_13085</name>
</gene>
<evidence type="ECO:0000313" key="1">
    <source>
        <dbReference type="EMBL" id="WGH93199.1"/>
    </source>
</evidence>